<reference evidence="1 2" key="1">
    <citation type="submission" date="2018-10" db="EMBL/GenBank/DDBJ databases">
        <title>Lactobacillus sp. R7 and Lactobacillus sp. R19 isolated from fermented mustard green product of Taiwan.</title>
        <authorList>
            <person name="Lin S.-T."/>
        </authorList>
    </citation>
    <scope>NUCLEOTIDE SEQUENCE [LARGE SCALE GENOMIC DNA]</scope>
    <source>
        <strain evidence="1 2">BCRC 81129</strain>
    </source>
</reference>
<accession>A0A4Z0J7Z3</accession>
<dbReference type="GO" id="GO:0046685">
    <property type="term" value="P:response to arsenic-containing substance"/>
    <property type="evidence" value="ECO:0007669"/>
    <property type="project" value="InterPro"/>
</dbReference>
<dbReference type="Pfam" id="PF06953">
    <property type="entry name" value="ArsD"/>
    <property type="match status" value="1"/>
</dbReference>
<dbReference type="Gene3D" id="3.40.30.10">
    <property type="entry name" value="Glutaredoxin"/>
    <property type="match status" value="1"/>
</dbReference>
<dbReference type="GO" id="GO:0003677">
    <property type="term" value="F:DNA binding"/>
    <property type="evidence" value="ECO:0007669"/>
    <property type="project" value="InterPro"/>
</dbReference>
<sequence>MRKIQVYEEALCCPTGVCGPVVRQDLLRMTAVQKEVNASKDVRVIRYNLAQNPGAFAHQAVVQELLATRGMACLPITMVGDEVVKSGEYPSVAEFSDYARLQLKQS</sequence>
<name>A0A4Z0J7Z3_9LACO</name>
<dbReference type="RefSeq" id="WP_135368297.1">
    <property type="nucleotide sequence ID" value="NZ_RKLX01000013.1"/>
</dbReference>
<dbReference type="EMBL" id="RKLX01000013">
    <property type="protein sequence ID" value="TGD18376.1"/>
    <property type="molecule type" value="Genomic_DNA"/>
</dbReference>
<dbReference type="AlphaFoldDB" id="A0A4Z0J7Z3"/>
<dbReference type="OrthoDB" id="9801358at2"/>
<evidence type="ECO:0000313" key="2">
    <source>
        <dbReference type="Proteomes" id="UP000297348"/>
    </source>
</evidence>
<protein>
    <submittedName>
        <fullName evidence="1">Arsenical resistance operon transcriptional repressor ArsD</fullName>
    </submittedName>
</protein>
<evidence type="ECO:0000313" key="1">
    <source>
        <dbReference type="EMBL" id="TGD18376.1"/>
    </source>
</evidence>
<keyword evidence="2" id="KW-1185">Reference proteome</keyword>
<dbReference type="InterPro" id="IPR010712">
    <property type="entry name" value="Arsenical-R_ArsD"/>
</dbReference>
<dbReference type="GO" id="GO:0045892">
    <property type="term" value="P:negative regulation of DNA-templated transcription"/>
    <property type="evidence" value="ECO:0007669"/>
    <property type="project" value="InterPro"/>
</dbReference>
<proteinExistence type="predicted"/>
<gene>
    <name evidence="1" type="primary">arsD</name>
    <name evidence="1" type="ORF">EGT51_08680</name>
</gene>
<dbReference type="Proteomes" id="UP000297348">
    <property type="component" value="Unassembled WGS sequence"/>
</dbReference>
<organism evidence="1 2">
    <name type="scientific">Levilactobacillus suantsaiihabitans</name>
    <dbReference type="NCBI Taxonomy" id="2487722"/>
    <lineage>
        <taxon>Bacteria</taxon>
        <taxon>Bacillati</taxon>
        <taxon>Bacillota</taxon>
        <taxon>Bacilli</taxon>
        <taxon>Lactobacillales</taxon>
        <taxon>Lactobacillaceae</taxon>
        <taxon>Levilactobacillus</taxon>
    </lineage>
</organism>
<dbReference type="NCBIfam" id="NF033727">
    <property type="entry name" value="chaperon_ArsD"/>
    <property type="match status" value="1"/>
</dbReference>
<comment type="caution">
    <text evidence="1">The sequence shown here is derived from an EMBL/GenBank/DDBJ whole genome shotgun (WGS) entry which is preliminary data.</text>
</comment>